<feature type="transmembrane region" description="Helical" evidence="1">
    <location>
        <begin position="9"/>
        <end position="29"/>
    </location>
</feature>
<sequence>MHSLIKKNIAVSLCSVMWYLFIVFIFTVHGTHGCVMTSPDQKVNAGTDVHLSCNFCQCPGPLDVMSLSLEWEFKGISSEPKIILYYIKNRTVPLPGVFFQGDVKLGSFDIHLSSVTHENNGTYLCRLRLNGSFHKNQTHLIVQSVLTRRNSPGVNRLQAHPPWWLPLVSVSGFVLLIGTMFLGWKACRSTQRENNSKQQIEEVKTNTDKEDNRMAYKVGCSSMPDLADTNSPPSSPDNIYITMHGFPFAPDAPVTAGCSRRLPSDWQPKDEEPIYVRCHQDLSIRSCRLKDETQNN</sequence>
<proteinExistence type="predicted"/>
<dbReference type="OrthoDB" id="7225082at2759"/>
<keyword evidence="1" id="KW-0812">Transmembrane</keyword>
<reference evidence="3" key="1">
    <citation type="submission" date="2025-08" db="UniProtKB">
        <authorList>
            <consortium name="RefSeq"/>
        </authorList>
    </citation>
    <scope>IDENTIFICATION</scope>
    <source>
        <tissue evidence="3">Muscle</tissue>
    </source>
</reference>
<dbReference type="KEGG" id="ccar:122147851"/>
<gene>
    <name evidence="3" type="primary">LOC122147851</name>
</gene>
<organism evidence="3">
    <name type="scientific">Cyprinus carpio</name>
    <name type="common">Common carp</name>
    <dbReference type="NCBI Taxonomy" id="7962"/>
    <lineage>
        <taxon>Eukaryota</taxon>
        <taxon>Metazoa</taxon>
        <taxon>Chordata</taxon>
        <taxon>Craniata</taxon>
        <taxon>Vertebrata</taxon>
        <taxon>Euteleostomi</taxon>
        <taxon>Actinopterygii</taxon>
        <taxon>Neopterygii</taxon>
        <taxon>Teleostei</taxon>
        <taxon>Ostariophysi</taxon>
        <taxon>Cypriniformes</taxon>
        <taxon>Cyprinidae</taxon>
        <taxon>Cyprininae</taxon>
        <taxon>Cyprinus</taxon>
    </lineage>
</organism>
<name>A0A9R0B9W0_CYPCA</name>
<dbReference type="InterPro" id="IPR013106">
    <property type="entry name" value="Ig_V-set"/>
</dbReference>
<evidence type="ECO:0000259" key="2">
    <source>
        <dbReference type="PROSITE" id="PS50835"/>
    </source>
</evidence>
<dbReference type="AlphaFoldDB" id="A0A9R0B9W0"/>
<accession>A0A9R0B9W0</accession>
<dbReference type="Pfam" id="PF07686">
    <property type="entry name" value="V-set"/>
    <property type="match status" value="1"/>
</dbReference>
<dbReference type="PROSITE" id="PS50835">
    <property type="entry name" value="IG_LIKE"/>
    <property type="match status" value="1"/>
</dbReference>
<dbReference type="RefSeq" id="XP_042627789.1">
    <property type="nucleotide sequence ID" value="XM_042771855.1"/>
</dbReference>
<dbReference type="GeneID" id="122147851"/>
<protein>
    <submittedName>
        <fullName evidence="3">Uncharacterized protein LOC122147851</fullName>
    </submittedName>
</protein>
<dbReference type="SMART" id="SM00409">
    <property type="entry name" value="IG"/>
    <property type="match status" value="1"/>
</dbReference>
<feature type="transmembrane region" description="Helical" evidence="1">
    <location>
        <begin position="163"/>
        <end position="184"/>
    </location>
</feature>
<dbReference type="Proteomes" id="UP001155660">
    <property type="component" value="Chromosome A15"/>
</dbReference>
<keyword evidence="1" id="KW-0472">Membrane</keyword>
<feature type="domain" description="Ig-like" evidence="2">
    <location>
        <begin position="46"/>
        <end position="141"/>
    </location>
</feature>
<evidence type="ECO:0000313" key="3">
    <source>
        <dbReference type="RefSeq" id="XP_042627789.1"/>
    </source>
</evidence>
<dbReference type="InterPro" id="IPR007110">
    <property type="entry name" value="Ig-like_dom"/>
</dbReference>
<keyword evidence="1" id="KW-1133">Transmembrane helix</keyword>
<evidence type="ECO:0000256" key="1">
    <source>
        <dbReference type="SAM" id="Phobius"/>
    </source>
</evidence>
<dbReference type="InterPro" id="IPR003599">
    <property type="entry name" value="Ig_sub"/>
</dbReference>